<keyword evidence="3" id="KW-1185">Reference proteome</keyword>
<feature type="region of interest" description="Disordered" evidence="1">
    <location>
        <begin position="438"/>
        <end position="476"/>
    </location>
</feature>
<feature type="compositionally biased region" description="Polar residues" evidence="1">
    <location>
        <begin position="166"/>
        <end position="177"/>
    </location>
</feature>
<dbReference type="RefSeq" id="YP_010800288.1">
    <property type="nucleotide sequence ID" value="NC_076821.1"/>
</dbReference>
<evidence type="ECO:0000313" key="3">
    <source>
        <dbReference type="Proteomes" id="UP000830843"/>
    </source>
</evidence>
<dbReference type="Proteomes" id="UP000830843">
    <property type="component" value="Segment"/>
</dbReference>
<evidence type="ECO:0000313" key="2">
    <source>
        <dbReference type="EMBL" id="QHD64733.1"/>
    </source>
</evidence>
<protein>
    <submittedName>
        <fullName evidence="2">ORF2</fullName>
    </submittedName>
</protein>
<dbReference type="EMBL" id="MN551105">
    <property type="protein sequence ID" value="QHD64733.1"/>
    <property type="molecule type" value="Genomic_RNA"/>
</dbReference>
<dbReference type="KEGG" id="vg:80538846"/>
<evidence type="ECO:0000256" key="1">
    <source>
        <dbReference type="SAM" id="MobiDB-lite"/>
    </source>
</evidence>
<sequence>MDTQYAKEGLAQIEKRIEHCRAHPIEYKKYDGYFVSTARLDEIQQSLERLLDSMAENDTLDDKALPLLDEVQELRAKSAVAEASLAAAKEELFNSRKAFDKLKAEQDEIIVASSKAHDALLAEKAEIQASLATAQSENNERKKAAKTASKGFSPEEALKTEAAHKQASQEVQDIQSRLEGTNRRLKVMHEEKDRALKLVAQKENQLEEMSKTVAALHNARNLAMNDIPVRKVDVQINSTALKLLLGDKGVEWVRKAAQAHEADVRERVFSMVNALKGHKSNRVVNGLLGLLQVALDWLKKQSYKARLVLAEWVAMVETDIRQGTLRQLKHYREELEKVIGDMKVKAEAITHATREKFKEKRKSYFGFFAFFEEVNSWRRVLQHRALRYARGAVRGFAKRVNSLTSSVSRQYNAWFKANVGEDVSADYEPIVMFDTEDGPVNAGPGVPGPPPAPAGGVPPPPKMGGWSKPWVENAKD</sequence>
<dbReference type="GeneID" id="80538846"/>
<organism evidence="2 3">
    <name type="scientific">Plasmopara viticola lesion associated fusarivirus 2</name>
    <dbReference type="NCBI Taxonomy" id="2692088"/>
    <lineage>
        <taxon>Viruses</taxon>
        <taxon>Riboviria</taxon>
        <taxon>Orthornavirae</taxon>
        <taxon>Pisuviricota</taxon>
        <taxon>Duplopiviricetes</taxon>
        <taxon>Durnavirales</taxon>
        <taxon>Fusariviridae</taxon>
        <taxon>Alphafusarivirus</taxon>
        <taxon>Alphafusarivirus italiae</taxon>
    </lineage>
</organism>
<reference evidence="2" key="1">
    <citation type="journal article" date="2020" name="Virus Evol.">
        <title>Analysis of the virome associated to grapevine downy mildew lesions reveals new mycovirus lineages.</title>
        <authorList>
            <person name="Chiapello M."/>
            <person name="Rodriguez-Romero J."/>
            <person name="Ayllon M.A."/>
            <person name="Turina M."/>
        </authorList>
    </citation>
    <scope>NUCLEOTIDE SEQUENCE</scope>
    <source>
        <strain evidence="2">DMG-A-DN22538</strain>
    </source>
</reference>
<name>A0AAE6S6X1_9VIRU</name>
<accession>A0AAE6S6X1</accession>
<proteinExistence type="predicted"/>
<feature type="compositionally biased region" description="Pro residues" evidence="1">
    <location>
        <begin position="446"/>
        <end position="462"/>
    </location>
</feature>
<feature type="region of interest" description="Disordered" evidence="1">
    <location>
        <begin position="132"/>
        <end position="177"/>
    </location>
</feature>